<evidence type="ECO:0000313" key="1">
    <source>
        <dbReference type="EMBL" id="CBI03208.1"/>
    </source>
</evidence>
<protein>
    <submittedName>
        <fullName evidence="1">Uncharacterized protein</fullName>
    </submittedName>
</protein>
<reference evidence="1" key="1">
    <citation type="submission" date="2009-10" db="EMBL/GenBank/DDBJ databases">
        <title>Diversity of trophic interactions inside an arsenic-rich microbial ecosystem.</title>
        <authorList>
            <person name="Bertin P.N."/>
            <person name="Heinrich-Salmeron A."/>
            <person name="Pelletier E."/>
            <person name="Goulhen-Chollet F."/>
            <person name="Arsene-Ploetze F."/>
            <person name="Gallien S."/>
            <person name="Calteau A."/>
            <person name="Vallenet D."/>
            <person name="Casiot C."/>
            <person name="Chane-Woon-Ming B."/>
            <person name="Giloteaux L."/>
            <person name="Barakat M."/>
            <person name="Bonnefoy V."/>
            <person name="Bruneel O."/>
            <person name="Chandler M."/>
            <person name="Cleiss J."/>
            <person name="Duran R."/>
            <person name="Elbaz-Poulichet F."/>
            <person name="Fonknechten N."/>
            <person name="Lauga B."/>
            <person name="Mornico D."/>
            <person name="Ortet P."/>
            <person name="Schaeffer C."/>
            <person name="Siguier P."/>
            <person name="Alexander Thil Smith A."/>
            <person name="Van Dorsselaer A."/>
            <person name="Weissenbach J."/>
            <person name="Medigue C."/>
            <person name="Le Paslier D."/>
        </authorList>
    </citation>
    <scope>NUCLEOTIDE SEQUENCE</scope>
</reference>
<dbReference type="EMBL" id="CABO01000051">
    <property type="protein sequence ID" value="CBI03208.1"/>
    <property type="molecule type" value="Genomic_DNA"/>
</dbReference>
<dbReference type="AlphaFoldDB" id="E6Q7N3"/>
<accession>E6Q7N3</accession>
<organism evidence="1">
    <name type="scientific">mine drainage metagenome</name>
    <dbReference type="NCBI Taxonomy" id="410659"/>
    <lineage>
        <taxon>unclassified sequences</taxon>
        <taxon>metagenomes</taxon>
        <taxon>ecological metagenomes</taxon>
    </lineage>
</organism>
<sequence length="58" mass="5879">MTHVAVDGVAYFDETTPSTGDHGAIALVTLGATPIQAIAEAIRRACGAGAAQLQNAKR</sequence>
<proteinExistence type="predicted"/>
<comment type="caution">
    <text evidence="1">The sequence shown here is derived from an EMBL/GenBank/DDBJ whole genome shotgun (WGS) entry which is preliminary data.</text>
</comment>
<gene>
    <name evidence="1" type="ORF">CARN4_1366</name>
</gene>
<name>E6Q7N3_9ZZZZ</name>